<dbReference type="InterPro" id="IPR007438">
    <property type="entry name" value="DUF488"/>
</dbReference>
<protein>
    <recommendedName>
        <fullName evidence="3">DNA repair protein</fullName>
    </recommendedName>
</protein>
<dbReference type="Pfam" id="PF04343">
    <property type="entry name" value="DUF488"/>
    <property type="match status" value="1"/>
</dbReference>
<evidence type="ECO:0008006" key="3">
    <source>
        <dbReference type="Google" id="ProtNLM"/>
    </source>
</evidence>
<evidence type="ECO:0000313" key="2">
    <source>
        <dbReference type="Proteomes" id="UP000613160"/>
    </source>
</evidence>
<comment type="caution">
    <text evidence="1">The sequence shown here is derived from an EMBL/GenBank/DDBJ whole genome shotgun (WGS) entry which is preliminary data.</text>
</comment>
<organism evidence="1 2">
    <name type="scientific">Aureimonas glaciei</name>
    <dbReference type="NCBI Taxonomy" id="1776957"/>
    <lineage>
        <taxon>Bacteria</taxon>
        <taxon>Pseudomonadati</taxon>
        <taxon>Pseudomonadota</taxon>
        <taxon>Alphaproteobacteria</taxon>
        <taxon>Hyphomicrobiales</taxon>
        <taxon>Aurantimonadaceae</taxon>
        <taxon>Aureimonas</taxon>
    </lineage>
</organism>
<dbReference type="Proteomes" id="UP000613160">
    <property type="component" value="Unassembled WGS sequence"/>
</dbReference>
<dbReference type="PANTHER" id="PTHR39337">
    <property type="entry name" value="BLR5642 PROTEIN"/>
    <property type="match status" value="1"/>
</dbReference>
<gene>
    <name evidence="1" type="ORF">GCM10011335_46070</name>
</gene>
<evidence type="ECO:0000313" key="1">
    <source>
        <dbReference type="EMBL" id="GGD38123.1"/>
    </source>
</evidence>
<dbReference type="RefSeq" id="WP_188854794.1">
    <property type="nucleotide sequence ID" value="NZ_BMJJ01000014.1"/>
</dbReference>
<dbReference type="InterPro" id="IPR014519">
    <property type="entry name" value="UCP024492"/>
</dbReference>
<accession>A0A917DHI9</accession>
<reference evidence="1" key="1">
    <citation type="journal article" date="2014" name="Int. J. Syst. Evol. Microbiol.">
        <title>Complete genome sequence of Corynebacterium casei LMG S-19264T (=DSM 44701T), isolated from a smear-ripened cheese.</title>
        <authorList>
            <consortium name="US DOE Joint Genome Institute (JGI-PGF)"/>
            <person name="Walter F."/>
            <person name="Albersmeier A."/>
            <person name="Kalinowski J."/>
            <person name="Ruckert C."/>
        </authorList>
    </citation>
    <scope>NUCLEOTIDE SEQUENCE</scope>
    <source>
        <strain evidence="1">CGMCC 1.15493</strain>
    </source>
</reference>
<dbReference type="AlphaFoldDB" id="A0A917DHI9"/>
<proteinExistence type="predicted"/>
<name>A0A917DHI9_9HYPH</name>
<sequence>MDEPYYTIGHSTRSIEEFVELLQGSQVQMVIDVRTVPRSRTNPQYNRDTLGATLEPHQVGYEHIPELGGLRGKQRDGEASRNGFWKNTSFRNYADYAETDAFLHGMARLRTLGGDRRVALMCAEAVWWRCHRRIIADHLLSAGQSVFHILGKNHVDPAELNPGAKVAPDGSLFYPKGDD</sequence>
<dbReference type="PANTHER" id="PTHR39337:SF1">
    <property type="entry name" value="BLR5642 PROTEIN"/>
    <property type="match status" value="1"/>
</dbReference>
<reference evidence="1" key="2">
    <citation type="submission" date="2020-09" db="EMBL/GenBank/DDBJ databases">
        <authorList>
            <person name="Sun Q."/>
            <person name="Zhou Y."/>
        </authorList>
    </citation>
    <scope>NUCLEOTIDE SEQUENCE</scope>
    <source>
        <strain evidence="1">CGMCC 1.15493</strain>
    </source>
</reference>
<dbReference type="PIRSF" id="PIRSF024492">
    <property type="entry name" value="UCP024492"/>
    <property type="match status" value="1"/>
</dbReference>
<keyword evidence="2" id="KW-1185">Reference proteome</keyword>
<dbReference type="EMBL" id="BMJJ01000014">
    <property type="protein sequence ID" value="GGD38123.1"/>
    <property type="molecule type" value="Genomic_DNA"/>
</dbReference>